<keyword evidence="3" id="KW-0997">Cell inner membrane</keyword>
<evidence type="ECO:0000313" key="7">
    <source>
        <dbReference type="EMBL" id="CAB4543811.1"/>
    </source>
</evidence>
<keyword evidence="2" id="KW-1003">Cell membrane</keyword>
<evidence type="ECO:0000256" key="6">
    <source>
        <dbReference type="ARBA" id="ARBA00023315"/>
    </source>
</evidence>
<gene>
    <name evidence="7" type="ORF">UFOPK1438_00630</name>
    <name evidence="8" type="ORF">UFOPK2329_00256</name>
    <name evidence="9" type="ORF">UFOPK3166_00605</name>
    <name evidence="10" type="ORF">UFOPK4035_00497</name>
    <name evidence="11" type="ORF">UFOPK4087_00124</name>
</gene>
<accession>A0A6J6ZYE9</accession>
<evidence type="ECO:0000256" key="4">
    <source>
        <dbReference type="ARBA" id="ARBA00022679"/>
    </source>
</evidence>
<name>A0A6J6ZYE9_9ZZZZ</name>
<evidence type="ECO:0000256" key="5">
    <source>
        <dbReference type="ARBA" id="ARBA00023136"/>
    </source>
</evidence>
<evidence type="ECO:0000313" key="9">
    <source>
        <dbReference type="EMBL" id="CAB4825468.1"/>
    </source>
</evidence>
<dbReference type="EMBL" id="CAEZWZ010000021">
    <property type="protein sequence ID" value="CAB4666578.1"/>
    <property type="molecule type" value="Genomic_DNA"/>
</dbReference>
<dbReference type="EMBL" id="CAFABD010000078">
    <property type="protein sequence ID" value="CAB4825468.1"/>
    <property type="molecule type" value="Genomic_DNA"/>
</dbReference>
<dbReference type="PANTHER" id="PTHR30606:SF10">
    <property type="entry name" value="PHOSPHATIDYLINOSITOL MANNOSIDE ACYLTRANSFERASE"/>
    <property type="match status" value="1"/>
</dbReference>
<reference evidence="9" key="1">
    <citation type="submission" date="2020-05" db="EMBL/GenBank/DDBJ databases">
        <authorList>
            <person name="Chiriac C."/>
            <person name="Salcher M."/>
            <person name="Ghai R."/>
            <person name="Kavagutti S V."/>
        </authorList>
    </citation>
    <scope>NUCLEOTIDE SEQUENCE</scope>
</reference>
<comment type="subcellular location">
    <subcellularLocation>
        <location evidence="1">Cell inner membrane</location>
    </subcellularLocation>
</comment>
<keyword evidence="5" id="KW-0472">Membrane</keyword>
<dbReference type="EMBL" id="CAFBOX010000063">
    <property type="protein sequence ID" value="CAB4996070.1"/>
    <property type="molecule type" value="Genomic_DNA"/>
</dbReference>
<keyword evidence="4" id="KW-0808">Transferase</keyword>
<evidence type="ECO:0000313" key="8">
    <source>
        <dbReference type="EMBL" id="CAB4666578.1"/>
    </source>
</evidence>
<dbReference type="EMBL" id="CAEZSM010000068">
    <property type="protein sequence ID" value="CAB4543811.1"/>
    <property type="molecule type" value="Genomic_DNA"/>
</dbReference>
<dbReference type="AlphaFoldDB" id="A0A6J6ZYE9"/>
<dbReference type="NCBIfam" id="NF005919">
    <property type="entry name" value="PRK07920.1"/>
    <property type="match status" value="1"/>
</dbReference>
<dbReference type="GO" id="GO:0008610">
    <property type="term" value="P:lipid biosynthetic process"/>
    <property type="evidence" value="ECO:0007669"/>
    <property type="project" value="UniProtKB-ARBA"/>
</dbReference>
<evidence type="ECO:0000256" key="1">
    <source>
        <dbReference type="ARBA" id="ARBA00004533"/>
    </source>
</evidence>
<sequence length="295" mass="33189">MIIQNIVAGFYFGAWRILRWLPENFVYANAYRLADIATKRNGKSVQRLRSNLARTQKDITELDLELLLYKAMRSSARYWCDTFRLPDWSIERIQNTVTATDEHLLLDAIAANKGAVVTVAHAGNYDHAAAYFCSKGAKIVTVAERLKPEALFKKFMSYREAFGMESLPIDARVIPTLLQRIRQGGIVALAADRDLSRSGINVTFFGGPARMPAGPALLAIRTGVPLLYAGISYTETGIHIDFELVPISMTGSESERVAETVQNSADLFAKGIARYPHDWHMMQRIWIDGDFRERE</sequence>
<evidence type="ECO:0000256" key="2">
    <source>
        <dbReference type="ARBA" id="ARBA00022475"/>
    </source>
</evidence>
<dbReference type="GO" id="GO:0005886">
    <property type="term" value="C:plasma membrane"/>
    <property type="evidence" value="ECO:0007669"/>
    <property type="project" value="UniProtKB-SubCell"/>
</dbReference>
<dbReference type="EMBL" id="CAFBPH010000011">
    <property type="protein sequence ID" value="CAB5004870.1"/>
    <property type="molecule type" value="Genomic_DNA"/>
</dbReference>
<dbReference type="PANTHER" id="PTHR30606">
    <property type="entry name" value="LIPID A BIOSYNTHESIS LAUROYL ACYLTRANSFERASE"/>
    <property type="match status" value="1"/>
</dbReference>
<proteinExistence type="predicted"/>
<evidence type="ECO:0000256" key="3">
    <source>
        <dbReference type="ARBA" id="ARBA00022519"/>
    </source>
</evidence>
<dbReference type="CDD" id="cd07984">
    <property type="entry name" value="LPLAT_LABLAT-like"/>
    <property type="match status" value="1"/>
</dbReference>
<organism evidence="9">
    <name type="scientific">freshwater metagenome</name>
    <dbReference type="NCBI Taxonomy" id="449393"/>
    <lineage>
        <taxon>unclassified sequences</taxon>
        <taxon>metagenomes</taxon>
        <taxon>ecological metagenomes</taxon>
    </lineage>
</organism>
<protein>
    <submittedName>
        <fullName evidence="9">Unannotated protein</fullName>
    </submittedName>
</protein>
<keyword evidence="6" id="KW-0012">Acyltransferase</keyword>
<dbReference type="Pfam" id="PF03279">
    <property type="entry name" value="Lip_A_acyltrans"/>
    <property type="match status" value="1"/>
</dbReference>
<evidence type="ECO:0000313" key="11">
    <source>
        <dbReference type="EMBL" id="CAB5004870.1"/>
    </source>
</evidence>
<evidence type="ECO:0000313" key="10">
    <source>
        <dbReference type="EMBL" id="CAB4996070.1"/>
    </source>
</evidence>
<dbReference type="InterPro" id="IPR004960">
    <property type="entry name" value="LipA_acyltrans"/>
</dbReference>
<dbReference type="GO" id="GO:1901137">
    <property type="term" value="P:carbohydrate derivative biosynthetic process"/>
    <property type="evidence" value="ECO:0007669"/>
    <property type="project" value="UniProtKB-ARBA"/>
</dbReference>
<dbReference type="GO" id="GO:0016746">
    <property type="term" value="F:acyltransferase activity"/>
    <property type="evidence" value="ECO:0007669"/>
    <property type="project" value="UniProtKB-KW"/>
</dbReference>